<evidence type="ECO:0000313" key="2">
    <source>
        <dbReference type="EMBL" id="RTZ80571.1"/>
    </source>
</evidence>
<dbReference type="Proteomes" id="UP000286801">
    <property type="component" value="Unassembled WGS sequence"/>
</dbReference>
<protein>
    <submittedName>
        <fullName evidence="2">Uncharacterized protein</fullName>
    </submittedName>
</protein>
<organism evidence="2 3">
    <name type="scientific">SAR324 cluster bacterium</name>
    <dbReference type="NCBI Taxonomy" id="2024889"/>
    <lineage>
        <taxon>Bacteria</taxon>
        <taxon>Deltaproteobacteria</taxon>
        <taxon>SAR324 cluster</taxon>
    </lineage>
</organism>
<evidence type="ECO:0000313" key="3">
    <source>
        <dbReference type="Proteomes" id="UP000286801"/>
    </source>
</evidence>
<evidence type="ECO:0000256" key="1">
    <source>
        <dbReference type="SAM" id="Phobius"/>
    </source>
</evidence>
<proteinExistence type="predicted"/>
<accession>A0A432GAX5</accession>
<dbReference type="EMBL" id="QNZL01000081">
    <property type="protein sequence ID" value="RTZ80571.1"/>
    <property type="molecule type" value="Genomic_DNA"/>
</dbReference>
<name>A0A432GAX5_9DELT</name>
<comment type="caution">
    <text evidence="2">The sequence shown here is derived from an EMBL/GenBank/DDBJ whole genome shotgun (WGS) entry which is preliminary data.</text>
</comment>
<keyword evidence="1" id="KW-0472">Membrane</keyword>
<keyword evidence="1" id="KW-1133">Transmembrane helix</keyword>
<dbReference type="AlphaFoldDB" id="A0A432GAX5"/>
<feature type="non-terminal residue" evidence="2">
    <location>
        <position position="89"/>
    </location>
</feature>
<gene>
    <name evidence="2" type="ORF">DSY97_02905</name>
</gene>
<keyword evidence="1" id="KW-0812">Transmembrane</keyword>
<reference evidence="2 3" key="1">
    <citation type="submission" date="2018-06" db="EMBL/GenBank/DDBJ databases">
        <title>Combined omics and stable isotope probing to characterize newly discovered Mariana Back-Arc vent microbial communities.</title>
        <authorList>
            <person name="Trembath-Reichert E."/>
            <person name="Huber J.A."/>
        </authorList>
    </citation>
    <scope>NUCLEOTIDE SEQUENCE [LARGE SCALE GENOMIC DNA]</scope>
    <source>
        <strain evidence="2">MAG 63_1</strain>
    </source>
</reference>
<sequence length="89" mass="10717">MNYFFTLNLGKFYFFSFLFCYGWLVSCGLRTSPHNLPEVIPKSTFTIFKFKVQQRDKRIRLSLTINETERKNALMKLDDDLDQQDYFLI</sequence>
<feature type="transmembrane region" description="Helical" evidence="1">
    <location>
        <begin position="12"/>
        <end position="29"/>
    </location>
</feature>